<dbReference type="RefSeq" id="WP_317468472.1">
    <property type="nucleotide sequence ID" value="NZ_JAWLKJ010000001.1"/>
</dbReference>
<accession>A0AAE4U3S9</accession>
<dbReference type="EMBL" id="JAWLKJ010000001">
    <property type="protein sequence ID" value="MDV6298047.1"/>
    <property type="molecule type" value="Genomic_DNA"/>
</dbReference>
<reference evidence="1" key="1">
    <citation type="submission" date="2023-10" db="EMBL/GenBank/DDBJ databases">
        <title>Development of a sustainable strategy for remediation of hydrocarbon-contaminated territories based on the waste exchange concept.</title>
        <authorList>
            <person name="Krivoruchko A."/>
        </authorList>
    </citation>
    <scope>NUCLEOTIDE SEQUENCE</scope>
    <source>
        <strain evidence="1">IEGM 1175</strain>
    </source>
</reference>
<dbReference type="InterPro" id="IPR035944">
    <property type="entry name" value="YfbM-like_sf"/>
</dbReference>
<evidence type="ECO:0000313" key="2">
    <source>
        <dbReference type="Proteomes" id="UP001185873"/>
    </source>
</evidence>
<comment type="caution">
    <text evidence="1">The sequence shown here is derived from an EMBL/GenBank/DDBJ whole genome shotgun (WGS) entry which is preliminary data.</text>
</comment>
<organism evidence="1 2">
    <name type="scientific">Dietzia maris</name>
    <dbReference type="NCBI Taxonomy" id="37915"/>
    <lineage>
        <taxon>Bacteria</taxon>
        <taxon>Bacillati</taxon>
        <taxon>Actinomycetota</taxon>
        <taxon>Actinomycetes</taxon>
        <taxon>Mycobacteriales</taxon>
        <taxon>Dietziaceae</taxon>
        <taxon>Dietzia</taxon>
    </lineage>
</organism>
<dbReference type="AlphaFoldDB" id="A0AAE4U3S9"/>
<name>A0AAE4U3S9_9ACTN</name>
<dbReference type="Gene3D" id="3.40.1760.10">
    <property type="entry name" value="YfbM-like super family"/>
    <property type="match status" value="1"/>
</dbReference>
<evidence type="ECO:0000313" key="1">
    <source>
        <dbReference type="EMBL" id="MDV6298047.1"/>
    </source>
</evidence>
<dbReference type="Proteomes" id="UP001185873">
    <property type="component" value="Unassembled WGS sequence"/>
</dbReference>
<protein>
    <submittedName>
        <fullName evidence="1">DUF1877 domain-containing protein</fullName>
    </submittedName>
</protein>
<gene>
    <name evidence="1" type="ORF">R3P82_02865</name>
</gene>
<sequence length="175" mass="19833">MGIRYYAYAFDSEITQEVLADPRAYISADPLADAFGLPHGFAVGTTDFQQGPPVEDMLYLDKSWRNLQMMTQPSDPDERARPAYRMFEGAVTPLENWEGWLPWVRAIPPEDVAWIADDLDAITRADFVPWFSRHSGPSGEDHEAEADYVDHFLGRARRFLRGLDTSGRGFAYLIG</sequence>
<proteinExistence type="predicted"/>